<keyword evidence="2" id="KW-0812">Transmembrane</keyword>
<feature type="region of interest" description="Disordered" evidence="1">
    <location>
        <begin position="706"/>
        <end position="825"/>
    </location>
</feature>
<feature type="signal peptide" evidence="3">
    <location>
        <begin position="1"/>
        <end position="21"/>
    </location>
</feature>
<evidence type="ECO:0000313" key="5">
    <source>
        <dbReference type="Proteomes" id="UP001189429"/>
    </source>
</evidence>
<protein>
    <submittedName>
        <fullName evidence="4">Uncharacterized protein</fullName>
    </submittedName>
</protein>
<reference evidence="4" key="1">
    <citation type="submission" date="2023-10" db="EMBL/GenBank/DDBJ databases">
        <authorList>
            <person name="Chen Y."/>
            <person name="Shah S."/>
            <person name="Dougan E. K."/>
            <person name="Thang M."/>
            <person name="Chan C."/>
        </authorList>
    </citation>
    <scope>NUCLEOTIDE SEQUENCE [LARGE SCALE GENOMIC DNA]</scope>
</reference>
<name>A0ABN9P8S8_9DINO</name>
<evidence type="ECO:0000256" key="2">
    <source>
        <dbReference type="SAM" id="Phobius"/>
    </source>
</evidence>
<feature type="region of interest" description="Disordered" evidence="1">
    <location>
        <begin position="357"/>
        <end position="376"/>
    </location>
</feature>
<comment type="caution">
    <text evidence="4">The sequence shown here is derived from an EMBL/GenBank/DDBJ whole genome shotgun (WGS) entry which is preliminary data.</text>
</comment>
<evidence type="ECO:0000256" key="3">
    <source>
        <dbReference type="SAM" id="SignalP"/>
    </source>
</evidence>
<dbReference type="EMBL" id="CAUYUJ010000181">
    <property type="protein sequence ID" value="CAK0789146.1"/>
    <property type="molecule type" value="Genomic_DNA"/>
</dbReference>
<feature type="compositionally biased region" description="Basic and acidic residues" evidence="1">
    <location>
        <begin position="748"/>
        <end position="759"/>
    </location>
</feature>
<feature type="region of interest" description="Disordered" evidence="1">
    <location>
        <begin position="121"/>
        <end position="172"/>
    </location>
</feature>
<evidence type="ECO:0000256" key="1">
    <source>
        <dbReference type="SAM" id="MobiDB-lite"/>
    </source>
</evidence>
<keyword evidence="2" id="KW-1133">Transmembrane helix</keyword>
<organism evidence="4 5">
    <name type="scientific">Prorocentrum cordatum</name>
    <dbReference type="NCBI Taxonomy" id="2364126"/>
    <lineage>
        <taxon>Eukaryota</taxon>
        <taxon>Sar</taxon>
        <taxon>Alveolata</taxon>
        <taxon>Dinophyceae</taxon>
        <taxon>Prorocentrales</taxon>
        <taxon>Prorocentraceae</taxon>
        <taxon>Prorocentrum</taxon>
    </lineage>
</organism>
<feature type="compositionally biased region" description="Low complexity" evidence="1">
    <location>
        <begin position="715"/>
        <end position="729"/>
    </location>
</feature>
<gene>
    <name evidence="4" type="ORF">PCOR1329_LOCUS809</name>
</gene>
<keyword evidence="2" id="KW-0472">Membrane</keyword>
<keyword evidence="5" id="KW-1185">Reference proteome</keyword>
<feature type="compositionally biased region" description="Low complexity" evidence="1">
    <location>
        <begin position="122"/>
        <end position="172"/>
    </location>
</feature>
<proteinExistence type="predicted"/>
<feature type="chain" id="PRO_5045311871" evidence="3">
    <location>
        <begin position="22"/>
        <end position="843"/>
    </location>
</feature>
<keyword evidence="3" id="KW-0732">Signal</keyword>
<evidence type="ECO:0000313" key="4">
    <source>
        <dbReference type="EMBL" id="CAK0789146.1"/>
    </source>
</evidence>
<accession>A0ABN9P8S8</accession>
<feature type="compositionally biased region" description="Low complexity" evidence="1">
    <location>
        <begin position="792"/>
        <end position="806"/>
    </location>
</feature>
<dbReference type="Proteomes" id="UP001189429">
    <property type="component" value="Unassembled WGS sequence"/>
</dbReference>
<feature type="transmembrane region" description="Helical" evidence="2">
    <location>
        <begin position="668"/>
        <end position="693"/>
    </location>
</feature>
<sequence length="843" mass="87791">MGAATLRLLLLLAAAESAAYGGAPGGAPLRRVSSQGAEPTTVEGVLELFGLPGDPELLRGELRARLRGIPAVPSWVGPALESMQCYACSSEACPSGLSMRPSSMLPSAQACEPPDQMQCCETTTSSTTSTTSATSSTSTSSTTTRTTSTLSTTTSTTVTTTRTTTSTSTTTTTSTTPFGGPFDCTADFEDLATAWSGWKLQWCCENEGMGCPTETATSTVVTETLTSRTATSITTVSTTSASSSTSVSQTMTTTSVTTSTVSTSSFTVESGCQSAMDQESACTLWSMVELEWCCRNSGYGCPLYDCDAGLETAEFGWSNPKKSWCCTCMDKGCVTSTFTMSATTKSDTITRTSLSTTTTSTTSSTRSTTSTTTSTTSTHIYCDWSNTTACPCGSVCTGCAPNDFDTSACCVDRCGLEFALGEFGLPLRSTIDLQLQLAAKLDDATLAEATCNALDEAGGPSNCTANLASGERCWAACPDDMIAVGSFSCLDGVTVGVSECFWLAGNISAEETNALTSAVRATLDGSAAGGIDAGSAALWRGVLAAAFGVEPSELARLAVSDGGATRVLVAYELIIARAADADALLALAASPQAALRAEFLRSSGLDLEAVEVTRAPRLFTTTIGRQATTETSLTSTTQTGTSLTATHTTVTMNYDAAVSGINALDERVLFFVASLGACAVTMFCVLVVAMLWWRHLSRAHAEGEGWASREPPEVEPQAAEPEVEPQQPEGFLTGTFERAGDEEILEVFDDRPQRRRDVPSDSDSDSLVSAETAGRASDPDPSGSAPRVRLPSACSRAGSSKSSAVARHNKIPEPWEEEGSAGRAPSAQAMEYLADACMLSLQI</sequence>